<sequence>MFSRILLRPGTNTSSFLSKAVPRARLISSQFARPMGRPLAPKMGVSLGVLGISSYWLYHNQIRNEVAIGDQKQLQIESTVQDIAQKPQYDKSFGGKLDYQELSLGSMCGLVCGMVMGKLSSIFVFLSLSFYLGVQFLNSRGIVTIPWTRYIKMGSHLIDVRQMIFEQPSFNISFILTFLLAAYYI</sequence>
<evidence type="ECO:0000313" key="8">
    <source>
        <dbReference type="Proteomes" id="UP000738402"/>
    </source>
</evidence>
<keyword evidence="3 6" id="KW-0812">Transmembrane</keyword>
<evidence type="ECO:0000256" key="3">
    <source>
        <dbReference type="ARBA" id="ARBA00022692"/>
    </source>
</evidence>
<evidence type="ECO:0000313" key="7">
    <source>
        <dbReference type="EMBL" id="KAG7726265.1"/>
    </source>
</evidence>
<evidence type="ECO:0000256" key="1">
    <source>
        <dbReference type="ARBA" id="ARBA00004370"/>
    </source>
</evidence>
<evidence type="ECO:0000256" key="6">
    <source>
        <dbReference type="SAM" id="Phobius"/>
    </source>
</evidence>
<reference evidence="7" key="1">
    <citation type="journal article" date="2021" name="G3 (Bethesda)">
        <title>Genomic diversity, chromosomal rearrangements, and interspecies hybridization in the ogataea polymorpha species complex.</title>
        <authorList>
            <person name="Hanson S.J."/>
            <person name="Cinneide E.O."/>
            <person name="Salzberg L.I."/>
            <person name="Wolfe K.H."/>
            <person name="McGowan J."/>
            <person name="Fitzpatrick D.A."/>
            <person name="Matlin K."/>
        </authorList>
    </citation>
    <scope>NUCLEOTIDE SEQUENCE</scope>
    <source>
        <strain evidence="7">83-405-1</strain>
    </source>
</reference>
<proteinExistence type="inferred from homology"/>
<comment type="caution">
    <text evidence="7">The sequence shown here is derived from an EMBL/GenBank/DDBJ whole genome shotgun (WGS) entry which is preliminary data.</text>
</comment>
<dbReference type="Pfam" id="PF04930">
    <property type="entry name" value="FUN14"/>
    <property type="match status" value="1"/>
</dbReference>
<dbReference type="Proteomes" id="UP000738402">
    <property type="component" value="Unassembled WGS sequence"/>
</dbReference>
<dbReference type="AlphaFoldDB" id="A0AAN6D4U9"/>
<gene>
    <name evidence="7" type="ORF">KL933_003707</name>
</gene>
<keyword evidence="5 6" id="KW-0472">Membrane</keyword>
<keyword evidence="4 6" id="KW-1133">Transmembrane helix</keyword>
<feature type="transmembrane region" description="Helical" evidence="6">
    <location>
        <begin position="122"/>
        <end position="143"/>
    </location>
</feature>
<evidence type="ECO:0000256" key="2">
    <source>
        <dbReference type="ARBA" id="ARBA00009160"/>
    </source>
</evidence>
<comment type="similarity">
    <text evidence="2">Belongs to the FUN14 family.</text>
</comment>
<accession>A0AAN6D4U9</accession>
<comment type="subcellular location">
    <subcellularLocation>
        <location evidence="1">Membrane</location>
    </subcellularLocation>
</comment>
<dbReference type="GO" id="GO:0016020">
    <property type="term" value="C:membrane"/>
    <property type="evidence" value="ECO:0007669"/>
    <property type="project" value="UniProtKB-SubCell"/>
</dbReference>
<name>A0AAN6D4U9_9ASCO</name>
<evidence type="ECO:0000256" key="4">
    <source>
        <dbReference type="ARBA" id="ARBA00022989"/>
    </source>
</evidence>
<protein>
    <submittedName>
        <fullName evidence="7">Uncharacterized protein</fullName>
    </submittedName>
</protein>
<dbReference type="EMBL" id="JAHLUH010000010">
    <property type="protein sequence ID" value="KAG7726265.1"/>
    <property type="molecule type" value="Genomic_DNA"/>
</dbReference>
<evidence type="ECO:0000256" key="5">
    <source>
        <dbReference type="ARBA" id="ARBA00023136"/>
    </source>
</evidence>
<organism evidence="7 8">
    <name type="scientific">Ogataea haglerorum</name>
    <dbReference type="NCBI Taxonomy" id="1937702"/>
    <lineage>
        <taxon>Eukaryota</taxon>
        <taxon>Fungi</taxon>
        <taxon>Dikarya</taxon>
        <taxon>Ascomycota</taxon>
        <taxon>Saccharomycotina</taxon>
        <taxon>Pichiomycetes</taxon>
        <taxon>Pichiales</taxon>
        <taxon>Pichiaceae</taxon>
        <taxon>Ogataea</taxon>
    </lineage>
</organism>
<dbReference type="InterPro" id="IPR007014">
    <property type="entry name" value="FUN14"/>
</dbReference>